<dbReference type="VEuPathDB" id="FungiDB:RhiirA1_421456"/>
<evidence type="ECO:0000313" key="2">
    <source>
        <dbReference type="EMBL" id="PKY57702.1"/>
    </source>
</evidence>
<protein>
    <submittedName>
        <fullName evidence="2">Uncharacterized protein</fullName>
    </submittedName>
</protein>
<sequence>MTPRENQENEPLLEEESRGNKPFKFTPEELGLDTDNPKNKPFQTRREYMILPKAKQRSLLSLIWETYQDSSRVFSCLYP</sequence>
<dbReference type="EMBL" id="LLXI01002659">
    <property type="protein sequence ID" value="PKY57702.1"/>
    <property type="molecule type" value="Genomic_DNA"/>
</dbReference>
<evidence type="ECO:0000256" key="1">
    <source>
        <dbReference type="SAM" id="MobiDB-lite"/>
    </source>
</evidence>
<gene>
    <name evidence="2" type="ORF">RhiirA4_549768</name>
</gene>
<organism evidence="2 3">
    <name type="scientific">Rhizophagus irregularis</name>
    <dbReference type="NCBI Taxonomy" id="588596"/>
    <lineage>
        <taxon>Eukaryota</taxon>
        <taxon>Fungi</taxon>
        <taxon>Fungi incertae sedis</taxon>
        <taxon>Mucoromycota</taxon>
        <taxon>Glomeromycotina</taxon>
        <taxon>Glomeromycetes</taxon>
        <taxon>Glomerales</taxon>
        <taxon>Glomeraceae</taxon>
        <taxon>Rhizophagus</taxon>
    </lineage>
</organism>
<dbReference type="VEuPathDB" id="FungiDB:FUN_007642"/>
<accession>A0A2I1HFP6</accession>
<evidence type="ECO:0000313" key="3">
    <source>
        <dbReference type="Proteomes" id="UP000234323"/>
    </source>
</evidence>
<reference evidence="2 3" key="1">
    <citation type="submission" date="2015-10" db="EMBL/GenBank/DDBJ databases">
        <title>Genome analyses suggest a sexual origin of heterokaryosis in a supposedly ancient asexual fungus.</title>
        <authorList>
            <person name="Ropars J."/>
            <person name="Sedzielewska K."/>
            <person name="Noel J."/>
            <person name="Charron P."/>
            <person name="Farinelli L."/>
            <person name="Marton T."/>
            <person name="Kruger M."/>
            <person name="Pelin A."/>
            <person name="Brachmann A."/>
            <person name="Corradi N."/>
        </authorList>
    </citation>
    <scope>NUCLEOTIDE SEQUENCE [LARGE SCALE GENOMIC DNA]</scope>
    <source>
        <strain evidence="2 3">A4</strain>
    </source>
</reference>
<proteinExistence type="predicted"/>
<keyword evidence="3" id="KW-1185">Reference proteome</keyword>
<comment type="caution">
    <text evidence="2">The sequence shown here is derived from an EMBL/GenBank/DDBJ whole genome shotgun (WGS) entry which is preliminary data.</text>
</comment>
<dbReference type="VEuPathDB" id="FungiDB:RhiirFUN_009132"/>
<feature type="region of interest" description="Disordered" evidence="1">
    <location>
        <begin position="1"/>
        <end position="43"/>
    </location>
</feature>
<dbReference type="AlphaFoldDB" id="A0A2I1HFP6"/>
<name>A0A2I1HFP6_9GLOM</name>
<dbReference type="Proteomes" id="UP000234323">
    <property type="component" value="Unassembled WGS sequence"/>
</dbReference>